<feature type="compositionally biased region" description="Acidic residues" evidence="1">
    <location>
        <begin position="74"/>
        <end position="87"/>
    </location>
</feature>
<sequence length="167" mass="18375">MAPAKDEDFVLTLSDDENPIEDEEGDEGTEADPASKKRKRDTAEAQKGKNKKLKPRQQTKNGKTKNKKGKAEPEPDSEEEDSEDDTAMDGAENDGALNPEFEFEFGTAANQGVTEGFDGWGIDENKEVNGNGNKKAVDIDEIISRRQAKKEADAKKKGKKSRDVESE</sequence>
<feature type="region of interest" description="Disordered" evidence="1">
    <location>
        <begin position="1"/>
        <end position="132"/>
    </location>
</feature>
<feature type="non-terminal residue" evidence="2">
    <location>
        <position position="167"/>
    </location>
</feature>
<name>A0A3A2ZU58_9EURO</name>
<keyword evidence="2" id="KW-0547">Nucleotide-binding</keyword>
<evidence type="ECO:0000256" key="1">
    <source>
        <dbReference type="SAM" id="MobiDB-lite"/>
    </source>
</evidence>
<keyword evidence="2" id="KW-0347">Helicase</keyword>
<feature type="compositionally biased region" description="Basic residues" evidence="1">
    <location>
        <begin position="48"/>
        <end position="68"/>
    </location>
</feature>
<comment type="caution">
    <text evidence="2">The sequence shown here is derived from an EMBL/GenBank/DDBJ whole genome shotgun (WGS) entry which is preliminary data.</text>
</comment>
<feature type="compositionally biased region" description="Acidic residues" evidence="1">
    <location>
        <begin position="14"/>
        <end position="30"/>
    </location>
</feature>
<organism evidence="2 3">
    <name type="scientific">Aspergillus sclerotialis</name>
    <dbReference type="NCBI Taxonomy" id="2070753"/>
    <lineage>
        <taxon>Eukaryota</taxon>
        <taxon>Fungi</taxon>
        <taxon>Dikarya</taxon>
        <taxon>Ascomycota</taxon>
        <taxon>Pezizomycotina</taxon>
        <taxon>Eurotiomycetes</taxon>
        <taxon>Eurotiomycetidae</taxon>
        <taxon>Eurotiales</taxon>
        <taxon>Aspergillaceae</taxon>
        <taxon>Aspergillus</taxon>
        <taxon>Aspergillus subgen. Polypaecilum</taxon>
    </lineage>
</organism>
<keyword evidence="2" id="KW-0378">Hydrolase</keyword>
<proteinExistence type="predicted"/>
<keyword evidence="3" id="KW-1185">Reference proteome</keyword>
<dbReference type="GO" id="GO:0004386">
    <property type="term" value="F:helicase activity"/>
    <property type="evidence" value="ECO:0007669"/>
    <property type="project" value="UniProtKB-KW"/>
</dbReference>
<dbReference type="STRING" id="2070753.A0A3A2ZU58"/>
<protein>
    <submittedName>
        <fullName evidence="2">ATP-dependent RNA helicase DRS1</fullName>
    </submittedName>
</protein>
<dbReference type="Proteomes" id="UP000266188">
    <property type="component" value="Unassembled WGS sequence"/>
</dbReference>
<accession>A0A3A2ZU58</accession>
<dbReference type="AlphaFoldDB" id="A0A3A2ZU58"/>
<evidence type="ECO:0000313" key="2">
    <source>
        <dbReference type="EMBL" id="RJE25863.1"/>
    </source>
</evidence>
<reference evidence="3" key="1">
    <citation type="submission" date="2017-02" db="EMBL/GenBank/DDBJ databases">
        <authorList>
            <person name="Tafer H."/>
            <person name="Lopandic K."/>
        </authorList>
    </citation>
    <scope>NUCLEOTIDE SEQUENCE [LARGE SCALE GENOMIC DNA]</scope>
    <source>
        <strain evidence="3">CBS 366.77</strain>
    </source>
</reference>
<dbReference type="EMBL" id="MVGC01000035">
    <property type="protein sequence ID" value="RJE25863.1"/>
    <property type="molecule type" value="Genomic_DNA"/>
</dbReference>
<keyword evidence="2" id="KW-0067">ATP-binding</keyword>
<gene>
    <name evidence="2" type="ORF">PHISCL_01770</name>
</gene>
<feature type="region of interest" description="Disordered" evidence="1">
    <location>
        <begin position="144"/>
        <end position="167"/>
    </location>
</feature>
<evidence type="ECO:0000313" key="3">
    <source>
        <dbReference type="Proteomes" id="UP000266188"/>
    </source>
</evidence>